<reference evidence="2" key="1">
    <citation type="submission" date="2013-01" db="EMBL/GenBank/DDBJ databases">
        <title>Draft Genome Sequence of a Mulberry Tree, Morus notabilis C.K. Schneid.</title>
        <authorList>
            <person name="He N."/>
            <person name="Zhao S."/>
        </authorList>
    </citation>
    <scope>NUCLEOTIDE SEQUENCE</scope>
</reference>
<dbReference type="AlphaFoldDB" id="W9QNX7"/>
<name>W9QNX7_9ROSA</name>
<gene>
    <name evidence="1" type="ORF">L484_026549</name>
</gene>
<evidence type="ECO:0000313" key="2">
    <source>
        <dbReference type="Proteomes" id="UP000030645"/>
    </source>
</evidence>
<dbReference type="EMBL" id="KE343883">
    <property type="protein sequence ID" value="EXB44960.1"/>
    <property type="molecule type" value="Genomic_DNA"/>
</dbReference>
<accession>W9QNX7</accession>
<organism evidence="1 2">
    <name type="scientific">Morus notabilis</name>
    <dbReference type="NCBI Taxonomy" id="981085"/>
    <lineage>
        <taxon>Eukaryota</taxon>
        <taxon>Viridiplantae</taxon>
        <taxon>Streptophyta</taxon>
        <taxon>Embryophyta</taxon>
        <taxon>Tracheophyta</taxon>
        <taxon>Spermatophyta</taxon>
        <taxon>Magnoliopsida</taxon>
        <taxon>eudicotyledons</taxon>
        <taxon>Gunneridae</taxon>
        <taxon>Pentapetalae</taxon>
        <taxon>rosids</taxon>
        <taxon>fabids</taxon>
        <taxon>Rosales</taxon>
        <taxon>Moraceae</taxon>
        <taxon>Moreae</taxon>
        <taxon>Morus</taxon>
    </lineage>
</organism>
<keyword evidence="2" id="KW-1185">Reference proteome</keyword>
<sequence length="101" mass="10958">MGIAERMSHNNQLIDLALVLFDLSVSDNARTMCLACGRTWCSNQVVGLFGSGALFVVESDVRPVRLFGTMVGPNPRPVQPSVQFVLLLVGTSAWPVLPIMK</sequence>
<proteinExistence type="predicted"/>
<evidence type="ECO:0000313" key="1">
    <source>
        <dbReference type="EMBL" id="EXB44960.1"/>
    </source>
</evidence>
<protein>
    <submittedName>
        <fullName evidence="1">Uncharacterized protein</fullName>
    </submittedName>
</protein>
<dbReference type="Proteomes" id="UP000030645">
    <property type="component" value="Unassembled WGS sequence"/>
</dbReference>